<sequence>LTFGTKRVLVKRDNPFLIFRSGFLLGSFGCCSGFFRGGLFTGTVFVAAFLLAVVFFLGLEAGVAGVTTVVGLGVRFGRDEAAVRSMGFLGAMILSVDTSVPPKTIVPFYSTYSALCCNRSVMEVTDFRIWVGARNHT</sequence>
<feature type="non-terminal residue" evidence="2">
    <location>
        <position position="1"/>
    </location>
</feature>
<evidence type="ECO:0000313" key="3">
    <source>
        <dbReference type="Proteomes" id="UP000767238"/>
    </source>
</evidence>
<dbReference type="Proteomes" id="UP000767238">
    <property type="component" value="Unassembled WGS sequence"/>
</dbReference>
<name>A0A9P8GP05_AURME</name>
<protein>
    <submittedName>
        <fullName evidence="2">Uncharacterized protein</fullName>
    </submittedName>
</protein>
<dbReference type="EMBL" id="JAHFYH010000001">
    <property type="protein sequence ID" value="KAH0237699.1"/>
    <property type="molecule type" value="Genomic_DNA"/>
</dbReference>
<accession>A0A9P8GP05</accession>
<gene>
    <name evidence="2" type="ORF">KCV03_g327</name>
</gene>
<feature type="transmembrane region" description="Helical" evidence="1">
    <location>
        <begin position="16"/>
        <end position="35"/>
    </location>
</feature>
<evidence type="ECO:0000313" key="2">
    <source>
        <dbReference type="EMBL" id="KAH0237699.1"/>
    </source>
</evidence>
<reference evidence="2" key="2">
    <citation type="submission" date="2021-08" db="EMBL/GenBank/DDBJ databases">
        <authorList>
            <person name="Gostincar C."/>
            <person name="Sun X."/>
            <person name="Song Z."/>
            <person name="Gunde-Cimerman N."/>
        </authorList>
    </citation>
    <scope>NUCLEOTIDE SEQUENCE</scope>
    <source>
        <strain evidence="2">EXF-8016</strain>
    </source>
</reference>
<keyword evidence="1" id="KW-0812">Transmembrane</keyword>
<dbReference type="AlphaFoldDB" id="A0A9P8GP05"/>
<keyword evidence="1" id="KW-0472">Membrane</keyword>
<proteinExistence type="predicted"/>
<evidence type="ECO:0000256" key="1">
    <source>
        <dbReference type="SAM" id="Phobius"/>
    </source>
</evidence>
<reference evidence="2" key="1">
    <citation type="journal article" date="2021" name="J Fungi (Basel)">
        <title>Virulence traits and population genomics of the black yeast Aureobasidium melanogenum.</title>
        <authorList>
            <person name="Cernosa A."/>
            <person name="Sun X."/>
            <person name="Gostincar C."/>
            <person name="Fang C."/>
            <person name="Gunde-Cimerman N."/>
            <person name="Song Z."/>
        </authorList>
    </citation>
    <scope>NUCLEOTIDE SEQUENCE</scope>
    <source>
        <strain evidence="2">EXF-8016</strain>
    </source>
</reference>
<comment type="caution">
    <text evidence="2">The sequence shown here is derived from an EMBL/GenBank/DDBJ whole genome shotgun (WGS) entry which is preliminary data.</text>
</comment>
<feature type="transmembrane region" description="Helical" evidence="1">
    <location>
        <begin position="47"/>
        <end position="74"/>
    </location>
</feature>
<organism evidence="2 3">
    <name type="scientific">Aureobasidium melanogenum</name>
    <name type="common">Aureobasidium pullulans var. melanogenum</name>
    <dbReference type="NCBI Taxonomy" id="46634"/>
    <lineage>
        <taxon>Eukaryota</taxon>
        <taxon>Fungi</taxon>
        <taxon>Dikarya</taxon>
        <taxon>Ascomycota</taxon>
        <taxon>Pezizomycotina</taxon>
        <taxon>Dothideomycetes</taxon>
        <taxon>Dothideomycetidae</taxon>
        <taxon>Dothideales</taxon>
        <taxon>Saccotheciaceae</taxon>
        <taxon>Aureobasidium</taxon>
    </lineage>
</organism>
<keyword evidence="1" id="KW-1133">Transmembrane helix</keyword>
<feature type="non-terminal residue" evidence="2">
    <location>
        <position position="137"/>
    </location>
</feature>